<organism evidence="2 3">
    <name type="scientific">Durusdinium trenchii</name>
    <dbReference type="NCBI Taxonomy" id="1381693"/>
    <lineage>
        <taxon>Eukaryota</taxon>
        <taxon>Sar</taxon>
        <taxon>Alveolata</taxon>
        <taxon>Dinophyceae</taxon>
        <taxon>Suessiales</taxon>
        <taxon>Symbiodiniaceae</taxon>
        <taxon>Durusdinium</taxon>
    </lineage>
</organism>
<feature type="region of interest" description="Disordered" evidence="1">
    <location>
        <begin position="93"/>
        <end position="115"/>
    </location>
</feature>
<dbReference type="Proteomes" id="UP001642464">
    <property type="component" value="Unassembled WGS sequence"/>
</dbReference>
<protein>
    <submittedName>
        <fullName evidence="2">Uncharacterized protein</fullName>
    </submittedName>
</protein>
<sequence length="189" mass="21663">MVMAQQNPNLARSRYNAAFQSSIFEPPSEQLQSTFVPAGKRRDQTTAEIFGNYDEKDLRAMPKTFVPKEDNMSARQRKYHFLCSEVLPASNYPLPVPEAGEERRASGYPEVQDEDEDPRIDTALVRQMQLSSNMFGTESEWQKEFLWPSEGECRGRAAEVKPEVVHDPSNRLMPNGARGKWDDQWMESS</sequence>
<evidence type="ECO:0000313" key="2">
    <source>
        <dbReference type="EMBL" id="CAK9088200.1"/>
    </source>
</evidence>
<accession>A0ABP0QIW7</accession>
<evidence type="ECO:0000256" key="1">
    <source>
        <dbReference type="SAM" id="MobiDB-lite"/>
    </source>
</evidence>
<evidence type="ECO:0000313" key="3">
    <source>
        <dbReference type="Proteomes" id="UP001642464"/>
    </source>
</evidence>
<reference evidence="2 3" key="1">
    <citation type="submission" date="2024-02" db="EMBL/GenBank/DDBJ databases">
        <authorList>
            <person name="Chen Y."/>
            <person name="Shah S."/>
            <person name="Dougan E. K."/>
            <person name="Thang M."/>
            <person name="Chan C."/>
        </authorList>
    </citation>
    <scope>NUCLEOTIDE SEQUENCE [LARGE SCALE GENOMIC DNA]</scope>
</reference>
<proteinExistence type="predicted"/>
<feature type="region of interest" description="Disordered" evidence="1">
    <location>
        <begin position="159"/>
        <end position="189"/>
    </location>
</feature>
<name>A0ABP0QIW7_9DINO</name>
<gene>
    <name evidence="2" type="ORF">SCF082_LOCUS41653</name>
</gene>
<comment type="caution">
    <text evidence="2">The sequence shown here is derived from an EMBL/GenBank/DDBJ whole genome shotgun (WGS) entry which is preliminary data.</text>
</comment>
<feature type="compositionally biased region" description="Basic and acidic residues" evidence="1">
    <location>
        <begin position="159"/>
        <end position="169"/>
    </location>
</feature>
<keyword evidence="3" id="KW-1185">Reference proteome</keyword>
<dbReference type="EMBL" id="CAXAMM010039673">
    <property type="protein sequence ID" value="CAK9088200.1"/>
    <property type="molecule type" value="Genomic_DNA"/>
</dbReference>